<feature type="compositionally biased region" description="Low complexity" evidence="1">
    <location>
        <begin position="1"/>
        <end position="11"/>
    </location>
</feature>
<dbReference type="Pfam" id="PF00169">
    <property type="entry name" value="PH"/>
    <property type="match status" value="1"/>
</dbReference>
<keyword evidence="4" id="KW-1185">Reference proteome</keyword>
<dbReference type="InterPro" id="IPR001849">
    <property type="entry name" value="PH_domain"/>
</dbReference>
<dbReference type="OrthoDB" id="5563754at2759"/>
<name>A0A8H2ZH25_9SACH</name>
<dbReference type="GeneID" id="64856467"/>
<reference evidence="3 4" key="1">
    <citation type="submission" date="2020-05" db="EMBL/GenBank/DDBJ databases">
        <authorList>
            <person name="Casaregola S."/>
            <person name="Devillers H."/>
            <person name="Grondin C."/>
        </authorList>
    </citation>
    <scope>NUCLEOTIDE SEQUENCE [LARGE SCALE GENOMIC DNA]</scope>
    <source>
        <strain evidence="3 4">CLIB 1767</strain>
    </source>
</reference>
<dbReference type="Proteomes" id="UP000644660">
    <property type="component" value="Unassembled WGS sequence"/>
</dbReference>
<sequence length="965" mass="107407">MKRLLSSSSNLFRRDSSGSTPPTPKQRSTSSFAKRLVSGDSTPNIPEMIPNEESGLSPELVPIVTLISAHTHRRYHRGTMLVLKDLKSDGTPTGNSWEEVYAVLVGTQLALWDAHELADCKDDAREINNRLKKLASKPAYLNLTDASIRAIGPNDNFTTDGGQPFENALVISTTLKNRYFLKFNNLDSYNAWYAAIRLSQYESVTLQLAYTGAFLSSRGRKLGDIQVILADNKFNHSEWVSVRFGTGMPWKRCYAVISQAGDKKKKKNNIGTITFYENEKKVKKTGIMATVNDASEIYAVYPSSPKLIDTSTIIKLRGTITLSGEDGEEQTNIFIMPEKHQGVPGYDTIIRFLVPTMNAFRLYGRPKRLLARRDDTESLVFALPTLPNVYYLNCNDVISIIDSVDQSSISAWTEQDWRHEINDVLLGKIRDGYTGISSDRKDNSILTSPVISPEELFRGTNTMGDSPFANIVSEDTSKSISIGFPEESRQDDVMLENLSSSPDDSSVNHNDLSQNVNVEQLEITKSQELREVTPADRLIIGDAPNMARKSEAGLGAIYDKYAVLPSSRTSKEVSPSNKILETPGIHKTESPYEKYLGSNSESRMFEISNIRDSSSSMNSNEGEDSSVSGNNFQDAFNETEASEDFNDLTKKIGSIEVTSRQSEHTETRHDIDDLADVTADLNFETSQDISTTSEYTSNFHEEKDNAKDIDVFDPDYIEQTEIFSSANPYSTSSNRSFGSSSSINKTTSSGTNHVLPTDPNTTNSSFPHSSGTTDLNEYANMQHPQQYQQVDKNGAGRQYMAQNNQPMNINRPNNNVNNIYPQYGVNQPGVGNPFGHQNVRMGPLPAQQNVNGMQSGSPVNPNFGNPYQKNPAQRMQYPQQQMNRHIQHPHQPQPQMLMSNGMPQQMMNAPQQRMNMPNPMYKNPQFSNSGNSINSNSSNKRPNVRTGGGFSQFMPSTTAKNPYAN</sequence>
<dbReference type="SMART" id="SM00233">
    <property type="entry name" value="PH"/>
    <property type="match status" value="1"/>
</dbReference>
<evidence type="ECO:0000256" key="1">
    <source>
        <dbReference type="SAM" id="MobiDB-lite"/>
    </source>
</evidence>
<evidence type="ECO:0000313" key="4">
    <source>
        <dbReference type="Proteomes" id="UP000644660"/>
    </source>
</evidence>
<feature type="region of interest" description="Disordered" evidence="1">
    <location>
        <begin position="723"/>
        <end position="776"/>
    </location>
</feature>
<feature type="region of interest" description="Disordered" evidence="1">
    <location>
        <begin position="909"/>
        <end position="965"/>
    </location>
</feature>
<comment type="caution">
    <text evidence="3">The sequence shown here is derived from an EMBL/GenBank/DDBJ whole genome shotgun (WGS) entry which is preliminary data.</text>
</comment>
<feature type="compositionally biased region" description="Low complexity" evidence="1">
    <location>
        <begin position="730"/>
        <end position="752"/>
    </location>
</feature>
<accession>A0A8H2ZH25</accession>
<feature type="region of interest" description="Disordered" evidence="1">
    <location>
        <begin position="610"/>
        <end position="631"/>
    </location>
</feature>
<protein>
    <submittedName>
        <fullName evidence="3">Similar to Saccharomyces cerevisiae YNL278W CAF120 Part of the evolutionarily-conserved CCR4-NOT transcriptional regulatory complex involved in controlling mRNA initiation</fullName>
    </submittedName>
</protein>
<feature type="compositionally biased region" description="Polar residues" evidence="1">
    <location>
        <begin position="758"/>
        <end position="775"/>
    </location>
</feature>
<gene>
    <name evidence="3" type="ORF">KABA2_02S16522</name>
</gene>
<dbReference type="InterPro" id="IPR058155">
    <property type="entry name" value="Skg3/CAF120-like_PH"/>
</dbReference>
<evidence type="ECO:0000313" key="3">
    <source>
        <dbReference type="EMBL" id="CAB4253310.1"/>
    </source>
</evidence>
<feature type="domain" description="PH" evidence="2">
    <location>
        <begin position="73"/>
        <end position="201"/>
    </location>
</feature>
<dbReference type="PROSITE" id="PS50003">
    <property type="entry name" value="PH_DOMAIN"/>
    <property type="match status" value="1"/>
</dbReference>
<dbReference type="EMBL" id="CAEFZW010000002">
    <property type="protein sequence ID" value="CAB4253310.1"/>
    <property type="molecule type" value="Genomic_DNA"/>
</dbReference>
<dbReference type="Gene3D" id="2.30.29.30">
    <property type="entry name" value="Pleckstrin-homology domain (PH domain)/Phosphotyrosine-binding domain (PTB)"/>
    <property type="match status" value="1"/>
</dbReference>
<feature type="compositionally biased region" description="Low complexity" evidence="1">
    <location>
        <begin position="927"/>
        <end position="939"/>
    </location>
</feature>
<dbReference type="SUPFAM" id="SSF50729">
    <property type="entry name" value="PH domain-like"/>
    <property type="match status" value="1"/>
</dbReference>
<dbReference type="RefSeq" id="XP_041405348.1">
    <property type="nucleotide sequence ID" value="XM_041549414.1"/>
</dbReference>
<feature type="compositionally biased region" description="Low complexity" evidence="1">
    <location>
        <begin position="610"/>
        <end position="620"/>
    </location>
</feature>
<feature type="compositionally biased region" description="Polar residues" evidence="1">
    <location>
        <begin position="953"/>
        <end position="965"/>
    </location>
</feature>
<dbReference type="InterPro" id="IPR011993">
    <property type="entry name" value="PH-like_dom_sf"/>
</dbReference>
<dbReference type="Pfam" id="PF25381">
    <property type="entry name" value="PH_26"/>
    <property type="match status" value="1"/>
</dbReference>
<evidence type="ECO:0000259" key="2">
    <source>
        <dbReference type="PROSITE" id="PS50003"/>
    </source>
</evidence>
<feature type="region of interest" description="Disordered" evidence="1">
    <location>
        <begin position="1"/>
        <end position="53"/>
    </location>
</feature>
<dbReference type="AlphaFoldDB" id="A0A8H2ZH25"/>
<proteinExistence type="predicted"/>
<organism evidence="3 4">
    <name type="scientific">Maudiozyma barnettii</name>
    <dbReference type="NCBI Taxonomy" id="61262"/>
    <lineage>
        <taxon>Eukaryota</taxon>
        <taxon>Fungi</taxon>
        <taxon>Dikarya</taxon>
        <taxon>Ascomycota</taxon>
        <taxon>Saccharomycotina</taxon>
        <taxon>Saccharomycetes</taxon>
        <taxon>Saccharomycetales</taxon>
        <taxon>Saccharomycetaceae</taxon>
        <taxon>Maudiozyma</taxon>
    </lineage>
</organism>